<keyword evidence="3" id="KW-1185">Reference proteome</keyword>
<organism evidence="2 3">
    <name type="scientific">Porcisia hertigi</name>
    <dbReference type="NCBI Taxonomy" id="2761500"/>
    <lineage>
        <taxon>Eukaryota</taxon>
        <taxon>Discoba</taxon>
        <taxon>Euglenozoa</taxon>
        <taxon>Kinetoplastea</taxon>
        <taxon>Metakinetoplastina</taxon>
        <taxon>Trypanosomatida</taxon>
        <taxon>Trypanosomatidae</taxon>
        <taxon>Leishmaniinae</taxon>
        <taxon>Porcisia</taxon>
    </lineage>
</organism>
<evidence type="ECO:0000256" key="1">
    <source>
        <dbReference type="SAM" id="MobiDB-lite"/>
    </source>
</evidence>
<comment type="caution">
    <text evidence="2">The sequence shown here is derived from an EMBL/GenBank/DDBJ whole genome shotgun (WGS) entry which is preliminary data.</text>
</comment>
<dbReference type="OrthoDB" id="272796at2759"/>
<dbReference type="Proteomes" id="UP000674318">
    <property type="component" value="Unassembled WGS sequence"/>
</dbReference>
<dbReference type="RefSeq" id="XP_067753951.1">
    <property type="nucleotide sequence ID" value="XM_067897794.1"/>
</dbReference>
<name>A0A836IB64_9TRYP</name>
<feature type="compositionally biased region" description="Basic residues" evidence="1">
    <location>
        <begin position="1"/>
        <end position="12"/>
    </location>
</feature>
<gene>
    <name evidence="2" type="ORF">JKF63_01748</name>
</gene>
<dbReference type="GeneID" id="94287871"/>
<dbReference type="KEGG" id="phet:94287871"/>
<accession>A0A836IB64</accession>
<dbReference type="AlphaFoldDB" id="A0A836IB64"/>
<reference evidence="2 3" key="1">
    <citation type="submission" date="2021-02" db="EMBL/GenBank/DDBJ databases">
        <title>Porcisia hertigi Genome sequencing and assembly.</title>
        <authorList>
            <person name="Almutairi H."/>
            <person name="Gatherer D."/>
        </authorList>
    </citation>
    <scope>NUCLEOTIDE SEQUENCE [LARGE SCALE GENOMIC DNA]</scope>
    <source>
        <strain evidence="2 3">C119</strain>
    </source>
</reference>
<protein>
    <submittedName>
        <fullName evidence="2">Uncharacterized protein</fullName>
    </submittedName>
</protein>
<evidence type="ECO:0000313" key="2">
    <source>
        <dbReference type="EMBL" id="KAG5493916.1"/>
    </source>
</evidence>
<sequence length="332" mass="37484">MFRAHHPTRSNRAHLGNPSSSAASSPRGLKPNGRPKRARSPCEDEVAFKELHARMLELQHRVRQQMEVLSGLENNILEFYYTHTLRFEPLLEVSSHTHQLAVAVKVGAAAQASAIASTVRGGLPELFADTENTEALTGACDEGDFSSAYGPVPVPSQTVEVPTTMRYYYDSALMRLYREASFQERVLAGQYASEKDRVEEIELCVQRDILEGSLAAQLLVEEEERKALNKLAISLAEVMAKCTADRQSLEVADERIRGIEKAKEACLARKMILETKKQEQMDNAERIKEEVAAFRRCVDDATGELETRRQINRGLEEEIRRRRAAMKRRKKE</sequence>
<feature type="region of interest" description="Disordered" evidence="1">
    <location>
        <begin position="1"/>
        <end position="42"/>
    </location>
</feature>
<proteinExistence type="predicted"/>
<dbReference type="EMBL" id="JAFJZO010000034">
    <property type="protein sequence ID" value="KAG5493916.1"/>
    <property type="molecule type" value="Genomic_DNA"/>
</dbReference>
<evidence type="ECO:0000313" key="3">
    <source>
        <dbReference type="Proteomes" id="UP000674318"/>
    </source>
</evidence>